<reference evidence="2 3" key="1">
    <citation type="journal article" date="2018" name="Sci. Rep.">
        <title>Raphidocelis subcapitata (=Pseudokirchneriella subcapitata) provides an insight into genome evolution and environmental adaptations in the Sphaeropleales.</title>
        <authorList>
            <person name="Suzuki S."/>
            <person name="Yamaguchi H."/>
            <person name="Nakajima N."/>
            <person name="Kawachi M."/>
        </authorList>
    </citation>
    <scope>NUCLEOTIDE SEQUENCE [LARGE SCALE GENOMIC DNA]</scope>
    <source>
        <strain evidence="2 3">NIES-35</strain>
    </source>
</reference>
<accession>A0A2V0PAR1</accession>
<evidence type="ECO:0000313" key="2">
    <source>
        <dbReference type="EMBL" id="GBF96032.1"/>
    </source>
</evidence>
<dbReference type="AlphaFoldDB" id="A0A2V0PAR1"/>
<feature type="compositionally biased region" description="Basic and acidic residues" evidence="1">
    <location>
        <begin position="231"/>
        <end position="243"/>
    </location>
</feature>
<dbReference type="OrthoDB" id="537199at2759"/>
<name>A0A2V0PAR1_9CHLO</name>
<gene>
    <name evidence="2" type="ORF">Rsub_08847</name>
</gene>
<evidence type="ECO:0000256" key="1">
    <source>
        <dbReference type="SAM" id="MobiDB-lite"/>
    </source>
</evidence>
<dbReference type="EMBL" id="BDRX01000073">
    <property type="protein sequence ID" value="GBF96032.1"/>
    <property type="molecule type" value="Genomic_DNA"/>
</dbReference>
<keyword evidence="3" id="KW-1185">Reference proteome</keyword>
<feature type="region of interest" description="Disordered" evidence="1">
    <location>
        <begin position="229"/>
        <end position="275"/>
    </location>
</feature>
<protein>
    <submittedName>
        <fullName evidence="2">Uncharacterized protein</fullName>
    </submittedName>
</protein>
<proteinExistence type="predicted"/>
<sequence length="275" mass="28602">MWRGLARLRFARPGRVAVEWLPQTLPGPSEAAPLPRPPAAPAAPLSAPPPPSALGRSMATSARCSEGPLGPDEAEKFRRELNEAGAAGDLGRLFSLVEARGERMDEAAVEAALAQTAHAAAVLGLGPDELRGRVHGHATFQTLIDMAARGAQRFSPESTARVVALLAGSLRCRDGVALDELGRGVVAGVARLGPTHLSLLVGGLAAADHSPGVVLLDAVRDRLAQLPPGEVPREQRERIDAALKRLGHGGLDAPHPPAPGKQAQPDRAHKGADYA</sequence>
<evidence type="ECO:0000313" key="3">
    <source>
        <dbReference type="Proteomes" id="UP000247498"/>
    </source>
</evidence>
<feature type="compositionally biased region" description="Basic and acidic residues" evidence="1">
    <location>
        <begin position="264"/>
        <end position="275"/>
    </location>
</feature>
<feature type="compositionally biased region" description="Pro residues" evidence="1">
    <location>
        <begin position="34"/>
        <end position="52"/>
    </location>
</feature>
<organism evidence="2 3">
    <name type="scientific">Raphidocelis subcapitata</name>
    <dbReference type="NCBI Taxonomy" id="307507"/>
    <lineage>
        <taxon>Eukaryota</taxon>
        <taxon>Viridiplantae</taxon>
        <taxon>Chlorophyta</taxon>
        <taxon>core chlorophytes</taxon>
        <taxon>Chlorophyceae</taxon>
        <taxon>CS clade</taxon>
        <taxon>Sphaeropleales</taxon>
        <taxon>Selenastraceae</taxon>
        <taxon>Raphidocelis</taxon>
    </lineage>
</organism>
<feature type="region of interest" description="Disordered" evidence="1">
    <location>
        <begin position="28"/>
        <end position="72"/>
    </location>
</feature>
<dbReference type="InParanoid" id="A0A2V0PAR1"/>
<comment type="caution">
    <text evidence="2">The sequence shown here is derived from an EMBL/GenBank/DDBJ whole genome shotgun (WGS) entry which is preliminary data.</text>
</comment>
<dbReference type="Proteomes" id="UP000247498">
    <property type="component" value="Unassembled WGS sequence"/>
</dbReference>